<sequence length="62" mass="7054">MRGRYADQGGLFSYIAPDERVPTNHPLRKVRELVRDVLSDLNRSLGRLYASEGRPSIPPEQC</sequence>
<proteinExistence type="predicted"/>
<protein>
    <recommendedName>
        <fullName evidence="1">Transposase InsH N-terminal domain-containing protein</fullName>
    </recommendedName>
</protein>
<reference evidence="2 3" key="1">
    <citation type="submission" date="2019-06" db="EMBL/GenBank/DDBJ databases">
        <title>Genomic Encyclopedia of Type Strains, Phase IV (KMG-V): Genome sequencing to study the core and pangenomes of soil and plant-associated prokaryotes.</title>
        <authorList>
            <person name="Whitman W."/>
        </authorList>
    </citation>
    <scope>NUCLEOTIDE SEQUENCE [LARGE SCALE GENOMIC DNA]</scope>
    <source>
        <strain evidence="2 3">BR 510</strain>
    </source>
</reference>
<dbReference type="Proteomes" id="UP000319949">
    <property type="component" value="Unassembled WGS sequence"/>
</dbReference>
<feature type="domain" description="Transposase InsH N-terminal" evidence="1">
    <location>
        <begin position="18"/>
        <end position="61"/>
    </location>
</feature>
<comment type="caution">
    <text evidence="2">The sequence shown here is derived from an EMBL/GenBank/DDBJ whole genome shotgun (WGS) entry which is preliminary data.</text>
</comment>
<evidence type="ECO:0000259" key="1">
    <source>
        <dbReference type="Pfam" id="PF05598"/>
    </source>
</evidence>
<dbReference type="AlphaFoldDB" id="A0A560DPI5"/>
<dbReference type="InterPro" id="IPR008490">
    <property type="entry name" value="Transposase_InsH_N"/>
</dbReference>
<dbReference type="EMBL" id="VITK01000005">
    <property type="protein sequence ID" value="TWA99021.1"/>
    <property type="molecule type" value="Genomic_DNA"/>
</dbReference>
<dbReference type="Pfam" id="PF05598">
    <property type="entry name" value="DUF772"/>
    <property type="match status" value="1"/>
</dbReference>
<evidence type="ECO:0000313" key="3">
    <source>
        <dbReference type="Proteomes" id="UP000319949"/>
    </source>
</evidence>
<name>A0A560DPI5_9BRAD</name>
<organism evidence="2 3">
    <name type="scientific">Bradyrhizobium stylosanthis</name>
    <dbReference type="NCBI Taxonomy" id="1803665"/>
    <lineage>
        <taxon>Bacteria</taxon>
        <taxon>Pseudomonadati</taxon>
        <taxon>Pseudomonadota</taxon>
        <taxon>Alphaproteobacteria</taxon>
        <taxon>Hyphomicrobiales</taxon>
        <taxon>Nitrobacteraceae</taxon>
        <taxon>Bradyrhizobium</taxon>
    </lineage>
</organism>
<accession>A0A560DPI5</accession>
<dbReference type="STRING" id="1803665.GCA_001641335_05489"/>
<evidence type="ECO:0000313" key="2">
    <source>
        <dbReference type="EMBL" id="TWA99021.1"/>
    </source>
</evidence>
<keyword evidence="3" id="KW-1185">Reference proteome</keyword>
<gene>
    <name evidence="2" type="ORF">FBZ96_105701</name>
</gene>